<organism evidence="9 10">
    <name type="scientific">Paraburkholderia piptadeniae</name>
    <dbReference type="NCBI Taxonomy" id="1701573"/>
    <lineage>
        <taxon>Bacteria</taxon>
        <taxon>Pseudomonadati</taxon>
        <taxon>Pseudomonadota</taxon>
        <taxon>Betaproteobacteria</taxon>
        <taxon>Burkholderiales</taxon>
        <taxon>Burkholderiaceae</taxon>
        <taxon>Paraburkholderia</taxon>
    </lineage>
</organism>
<comment type="catalytic activity">
    <reaction evidence="6">
        <text>L-aspartate + NADP(+) + H2O = oxaloacetate + NH4(+) + NADPH + H(+)</text>
        <dbReference type="Rhea" id="RHEA:11784"/>
        <dbReference type="ChEBI" id="CHEBI:15377"/>
        <dbReference type="ChEBI" id="CHEBI:15378"/>
        <dbReference type="ChEBI" id="CHEBI:16452"/>
        <dbReference type="ChEBI" id="CHEBI:28938"/>
        <dbReference type="ChEBI" id="CHEBI:29991"/>
        <dbReference type="ChEBI" id="CHEBI:57783"/>
        <dbReference type="ChEBI" id="CHEBI:58349"/>
        <dbReference type="EC" id="1.4.1.21"/>
    </reaction>
</comment>
<dbReference type="GO" id="GO:0051287">
    <property type="term" value="F:NAD binding"/>
    <property type="evidence" value="ECO:0007669"/>
    <property type="project" value="UniProtKB-UniRule"/>
</dbReference>
<dbReference type="Proteomes" id="UP000195569">
    <property type="component" value="Unassembled WGS sequence"/>
</dbReference>
<dbReference type="Pfam" id="PF03447">
    <property type="entry name" value="NAD_binding_3"/>
    <property type="match status" value="1"/>
</dbReference>
<dbReference type="Gene3D" id="3.30.360.10">
    <property type="entry name" value="Dihydrodipicolinate Reductase, domain 2"/>
    <property type="match status" value="1"/>
</dbReference>
<evidence type="ECO:0000313" key="9">
    <source>
        <dbReference type="EMBL" id="SIT45131.1"/>
    </source>
</evidence>
<evidence type="ECO:0000256" key="4">
    <source>
        <dbReference type="ARBA" id="ARBA00023002"/>
    </source>
</evidence>
<sequence>MRDAIHAANGAGMNHASMDIAMIGFGAIGQTVYRAVASDPQVHVSHVIVPEHQASAVREQVGPDVDVVWSVDALKSRPQFALECAGHGALVSHVVPLLKAGTDCAVASIGALSDLSLLEALNAAADEGHATLTLLSGAIGGIDALAAAKLGGLDEVQYIGRKPPTGWLGTPAEQVCDLHALTEARVIFEGSAREAAHLYPKNANVAATVALAGLGLDQTTVRLIADPAVTRNVHRIVARGAFGEMSLEMSGKPLPDNPKTSALTAFSAIRALRNRAARCVI</sequence>
<dbReference type="OrthoDB" id="7056904at2"/>
<dbReference type="NCBIfam" id="NF009827">
    <property type="entry name" value="PRK13303.1-2"/>
    <property type="match status" value="1"/>
</dbReference>
<gene>
    <name evidence="6 9" type="primary">nadX</name>
    <name evidence="9" type="ORF">BN2476_460050</name>
</gene>
<comment type="caution">
    <text evidence="9">The sequence shown here is derived from an EMBL/GenBank/DDBJ whole genome shotgun (WGS) entry which is preliminary data.</text>
</comment>
<keyword evidence="4 6" id="KW-0560">Oxidoreductase</keyword>
<dbReference type="GO" id="GO:0016639">
    <property type="term" value="F:oxidoreductase activity, acting on the CH-NH2 group of donors, NAD or NADP as acceptor"/>
    <property type="evidence" value="ECO:0007669"/>
    <property type="project" value="UniProtKB-UniRule"/>
</dbReference>
<dbReference type="UniPathway" id="UPA00253">
    <property type="reaction ID" value="UER00456"/>
</dbReference>
<evidence type="ECO:0000256" key="3">
    <source>
        <dbReference type="ARBA" id="ARBA00022857"/>
    </source>
</evidence>
<evidence type="ECO:0000256" key="1">
    <source>
        <dbReference type="ARBA" id="ARBA00008331"/>
    </source>
</evidence>
<name>A0A1N7SCQ3_9BURK</name>
<dbReference type="InterPro" id="IPR036291">
    <property type="entry name" value="NAD(P)-bd_dom_sf"/>
</dbReference>
<dbReference type="Pfam" id="PF01958">
    <property type="entry name" value="Asp_DH_C"/>
    <property type="match status" value="1"/>
</dbReference>
<accession>A0A1N7SCQ3</accession>
<comment type="catalytic activity">
    <reaction evidence="6">
        <text>L-aspartate + NAD(+) + H2O = oxaloacetate + NH4(+) + NADH + H(+)</text>
        <dbReference type="Rhea" id="RHEA:11788"/>
        <dbReference type="ChEBI" id="CHEBI:15377"/>
        <dbReference type="ChEBI" id="CHEBI:15378"/>
        <dbReference type="ChEBI" id="CHEBI:16452"/>
        <dbReference type="ChEBI" id="CHEBI:28938"/>
        <dbReference type="ChEBI" id="CHEBI:29991"/>
        <dbReference type="ChEBI" id="CHEBI:57540"/>
        <dbReference type="ChEBI" id="CHEBI:57945"/>
        <dbReference type="EC" id="1.4.1.21"/>
    </reaction>
</comment>
<keyword evidence="5 6" id="KW-0520">NAD</keyword>
<evidence type="ECO:0000313" key="10">
    <source>
        <dbReference type="Proteomes" id="UP000195569"/>
    </source>
</evidence>
<dbReference type="NCBIfam" id="NF009826">
    <property type="entry name" value="PRK13303.1-1"/>
    <property type="match status" value="1"/>
</dbReference>
<proteinExistence type="inferred from homology"/>
<dbReference type="PIRSF" id="PIRSF005227">
    <property type="entry name" value="Asp_dh_NAD_syn"/>
    <property type="match status" value="1"/>
</dbReference>
<dbReference type="EC" id="1.4.1.21" evidence="6"/>
<dbReference type="PANTHER" id="PTHR31873">
    <property type="entry name" value="L-ASPARTATE DEHYDROGENASE-RELATED"/>
    <property type="match status" value="1"/>
</dbReference>
<dbReference type="GO" id="GO:0009435">
    <property type="term" value="P:NAD+ biosynthetic process"/>
    <property type="evidence" value="ECO:0007669"/>
    <property type="project" value="UniProtKB-UniRule"/>
</dbReference>
<comment type="pathway">
    <text evidence="6">Cofactor biosynthesis; NAD(+) biosynthesis; iminoaspartate from L-aspartate (dehydrogenase route): step 1/1.</text>
</comment>
<protein>
    <recommendedName>
        <fullName evidence="6">L-aspartate dehydrogenase</fullName>
        <ecNumber evidence="6">1.4.1.21</ecNumber>
    </recommendedName>
</protein>
<dbReference type="SUPFAM" id="SSF51735">
    <property type="entry name" value="NAD(P)-binding Rossmann-fold domains"/>
    <property type="match status" value="1"/>
</dbReference>
<dbReference type="InterPro" id="IPR005106">
    <property type="entry name" value="Asp/hSer_DH_NAD-bd"/>
</dbReference>
<feature type="active site" evidence="6">
    <location>
        <position position="234"/>
    </location>
</feature>
<evidence type="ECO:0000256" key="6">
    <source>
        <dbReference type="HAMAP-Rule" id="MF_01265"/>
    </source>
</evidence>
<evidence type="ECO:0000256" key="5">
    <source>
        <dbReference type="ARBA" id="ARBA00023027"/>
    </source>
</evidence>
<comment type="miscellaneous">
    <text evidence="6">The iminoaspartate product is unstable in aqueous solution and can decompose to oxaloacetate and ammonia.</text>
</comment>
<feature type="binding site" evidence="6">
    <location>
        <position position="204"/>
    </location>
    <ligand>
        <name>NAD(+)</name>
        <dbReference type="ChEBI" id="CHEBI:57540"/>
    </ligand>
</feature>
<evidence type="ECO:0000259" key="7">
    <source>
        <dbReference type="Pfam" id="PF01958"/>
    </source>
</evidence>
<dbReference type="EMBL" id="CYGY02000046">
    <property type="protein sequence ID" value="SIT45131.1"/>
    <property type="molecule type" value="Genomic_DNA"/>
</dbReference>
<evidence type="ECO:0000256" key="2">
    <source>
        <dbReference type="ARBA" id="ARBA00022642"/>
    </source>
</evidence>
<dbReference type="PANTHER" id="PTHR31873:SF6">
    <property type="entry name" value="ASPARTATE DEHYDROGENASE DOMAIN-CONTAINING PROTEIN"/>
    <property type="match status" value="1"/>
</dbReference>
<dbReference type="InterPro" id="IPR011182">
    <property type="entry name" value="L-Asp_DH"/>
</dbReference>
<dbReference type="Gene3D" id="3.40.50.720">
    <property type="entry name" value="NAD(P)-binding Rossmann-like Domain"/>
    <property type="match status" value="1"/>
</dbReference>
<dbReference type="InterPro" id="IPR002811">
    <property type="entry name" value="Asp_DH"/>
</dbReference>
<dbReference type="GO" id="GO:0033735">
    <property type="term" value="F:aspartate dehydrogenase [NAD(P)+] activity"/>
    <property type="evidence" value="ECO:0007669"/>
    <property type="project" value="UniProtKB-EC"/>
</dbReference>
<keyword evidence="10" id="KW-1185">Reference proteome</keyword>
<dbReference type="HAMAP" id="MF_01265">
    <property type="entry name" value="NadX"/>
    <property type="match status" value="1"/>
</dbReference>
<reference evidence="9" key="1">
    <citation type="submission" date="2016-12" db="EMBL/GenBank/DDBJ databases">
        <authorList>
            <person name="Moulin L."/>
        </authorList>
    </citation>
    <scope>NUCLEOTIDE SEQUENCE [LARGE SCALE GENOMIC DNA]</scope>
    <source>
        <strain evidence="9">STM 7183</strain>
    </source>
</reference>
<comment type="function">
    <text evidence="6">Specifically catalyzes the NAD or NADP-dependent dehydrogenation of L-aspartate to iminoaspartate.</text>
</comment>
<keyword evidence="2 6" id="KW-0662">Pyridine nucleotide biosynthesis</keyword>
<keyword evidence="3 6" id="KW-0521">NADP</keyword>
<comment type="similarity">
    <text evidence="1 6">Belongs to the L-aspartate dehydrogenase family.</text>
</comment>
<dbReference type="RefSeq" id="WP_087736517.1">
    <property type="nucleotide sequence ID" value="NZ_CYGY02000046.1"/>
</dbReference>
<dbReference type="InterPro" id="IPR020626">
    <property type="entry name" value="Asp_DH_prok"/>
</dbReference>
<dbReference type="SUPFAM" id="SSF55347">
    <property type="entry name" value="Glyceraldehyde-3-phosphate dehydrogenase-like, C-terminal domain"/>
    <property type="match status" value="1"/>
</dbReference>
<feature type="domain" description="Aspartate/homoserine dehydrogenase NAD-binding" evidence="8">
    <location>
        <begin position="24"/>
        <end position="132"/>
    </location>
</feature>
<dbReference type="AlphaFoldDB" id="A0A1N7SCQ3"/>
<evidence type="ECO:0000259" key="8">
    <source>
        <dbReference type="Pfam" id="PF03447"/>
    </source>
</evidence>
<feature type="domain" description="Aspartate dehydrogenase" evidence="7">
    <location>
        <begin position="182"/>
        <end position="269"/>
    </location>
</feature>
<feature type="binding site" evidence="6">
    <location>
        <position position="138"/>
    </location>
    <ligand>
        <name>NAD(+)</name>
        <dbReference type="ChEBI" id="CHEBI:57540"/>
    </ligand>
</feature>
<dbReference type="NCBIfam" id="NF009828">
    <property type="entry name" value="PRK13303.1-3"/>
    <property type="match status" value="1"/>
</dbReference>
<dbReference type="GO" id="GO:0050661">
    <property type="term" value="F:NADP binding"/>
    <property type="evidence" value="ECO:0007669"/>
    <property type="project" value="UniProtKB-UniRule"/>
</dbReference>